<dbReference type="Pfam" id="PF13527">
    <property type="entry name" value="Acetyltransf_9"/>
    <property type="match status" value="1"/>
</dbReference>
<evidence type="ECO:0000313" key="2">
    <source>
        <dbReference type="EMBL" id="WAH43163.1"/>
    </source>
</evidence>
<organism evidence="2 3">
    <name type="scientific">Alicyclobacillus fastidiosus</name>
    <dbReference type="NCBI Taxonomy" id="392011"/>
    <lineage>
        <taxon>Bacteria</taxon>
        <taxon>Bacillati</taxon>
        <taxon>Bacillota</taxon>
        <taxon>Bacilli</taxon>
        <taxon>Bacillales</taxon>
        <taxon>Alicyclobacillaceae</taxon>
        <taxon>Alicyclobacillus</taxon>
    </lineage>
</organism>
<dbReference type="PROSITE" id="PS51186">
    <property type="entry name" value="GNAT"/>
    <property type="match status" value="1"/>
</dbReference>
<feature type="domain" description="N-acetyltransferase" evidence="1">
    <location>
        <begin position="4"/>
        <end position="144"/>
    </location>
</feature>
<dbReference type="SUPFAM" id="SSF55729">
    <property type="entry name" value="Acyl-CoA N-acyltransferases (Nat)"/>
    <property type="match status" value="1"/>
</dbReference>
<dbReference type="Proteomes" id="UP001164761">
    <property type="component" value="Chromosome"/>
</dbReference>
<name>A0ABY6ZJQ0_9BACL</name>
<reference evidence="2" key="1">
    <citation type="submission" date="2022-08" db="EMBL/GenBank/DDBJ databases">
        <title>Alicyclobacillus fastidiosus DSM 17978, complete genome.</title>
        <authorList>
            <person name="Wang Q."/>
            <person name="Cai R."/>
            <person name="Wang Z."/>
        </authorList>
    </citation>
    <scope>NUCLEOTIDE SEQUENCE</scope>
    <source>
        <strain evidence="2">DSM 17978</strain>
    </source>
</reference>
<sequence>MQRVEIRQVRHRHELEASFDLWGLVFSNESREFFQERLDFDTHYADETTWIAKVDGVIASAIQIFPYRARLENLELLVGGIGSVATHPEYRGRGLAQEIYTLKSTGCRKVGTIYPCCSLAFTIFTSSAAGSRCWRSSMRSTPSS</sequence>
<dbReference type="Gene3D" id="3.40.630.30">
    <property type="match status" value="1"/>
</dbReference>
<proteinExistence type="predicted"/>
<dbReference type="EMBL" id="CP104067">
    <property type="protein sequence ID" value="WAH43163.1"/>
    <property type="molecule type" value="Genomic_DNA"/>
</dbReference>
<evidence type="ECO:0000313" key="3">
    <source>
        <dbReference type="Proteomes" id="UP001164761"/>
    </source>
</evidence>
<gene>
    <name evidence="2" type="ORF">NZD89_07120</name>
</gene>
<keyword evidence="3" id="KW-1185">Reference proteome</keyword>
<accession>A0ABY6ZJQ0</accession>
<dbReference type="InterPro" id="IPR016181">
    <property type="entry name" value="Acyl_CoA_acyltransferase"/>
</dbReference>
<dbReference type="CDD" id="cd04301">
    <property type="entry name" value="NAT_SF"/>
    <property type="match status" value="1"/>
</dbReference>
<protein>
    <submittedName>
        <fullName evidence="2">GNAT family N-acetyltransferase</fullName>
    </submittedName>
</protein>
<dbReference type="RefSeq" id="WP_268007041.1">
    <property type="nucleotide sequence ID" value="NZ_BSUT01000001.1"/>
</dbReference>
<evidence type="ECO:0000259" key="1">
    <source>
        <dbReference type="PROSITE" id="PS51186"/>
    </source>
</evidence>
<dbReference type="InterPro" id="IPR000182">
    <property type="entry name" value="GNAT_dom"/>
</dbReference>